<keyword evidence="5" id="KW-0479">Metal-binding</keyword>
<feature type="region of interest" description="Disordered" evidence="13">
    <location>
        <begin position="683"/>
        <end position="719"/>
    </location>
</feature>
<protein>
    <recommendedName>
        <fullName evidence="3">diacylglycerol kinase (ATP)</fullName>
        <ecNumber evidence="3">2.7.1.107</ecNumber>
    </recommendedName>
</protein>
<evidence type="ECO:0000256" key="8">
    <source>
        <dbReference type="ARBA" id="ARBA00022771"/>
    </source>
</evidence>
<dbReference type="OrthoDB" id="242257at2759"/>
<gene>
    <name evidence="17" type="ORF">PGO_072840</name>
</gene>
<feature type="region of interest" description="Disordered" evidence="13">
    <location>
        <begin position="1219"/>
        <end position="1249"/>
    </location>
</feature>
<evidence type="ECO:0000256" key="2">
    <source>
        <dbReference type="ARBA" id="ARBA00009280"/>
    </source>
</evidence>
<dbReference type="EMBL" id="BDQF01000008">
    <property type="protein sequence ID" value="GAW80369.1"/>
    <property type="molecule type" value="Genomic_DNA"/>
</dbReference>
<evidence type="ECO:0000256" key="13">
    <source>
        <dbReference type="SAM" id="MobiDB-lite"/>
    </source>
</evidence>
<dbReference type="GO" id="GO:0005524">
    <property type="term" value="F:ATP binding"/>
    <property type="evidence" value="ECO:0007669"/>
    <property type="project" value="UniProtKB-KW"/>
</dbReference>
<dbReference type="SUPFAM" id="SSF57889">
    <property type="entry name" value="Cysteine-rich domain"/>
    <property type="match status" value="1"/>
</dbReference>
<dbReference type="InterPro" id="IPR000756">
    <property type="entry name" value="Diacylglycerol_kin_accessory"/>
</dbReference>
<organism evidence="17 18">
    <name type="scientific">Plasmodium gonderi</name>
    <dbReference type="NCBI Taxonomy" id="77519"/>
    <lineage>
        <taxon>Eukaryota</taxon>
        <taxon>Sar</taxon>
        <taxon>Alveolata</taxon>
        <taxon>Apicomplexa</taxon>
        <taxon>Aconoidasida</taxon>
        <taxon>Haemosporida</taxon>
        <taxon>Plasmodiidae</taxon>
        <taxon>Plasmodium</taxon>
        <taxon>Plasmodium (Plasmodium)</taxon>
    </lineage>
</organism>
<feature type="transmembrane region" description="Helical" evidence="14">
    <location>
        <begin position="26"/>
        <end position="49"/>
    </location>
</feature>
<evidence type="ECO:0000256" key="4">
    <source>
        <dbReference type="ARBA" id="ARBA00022679"/>
    </source>
</evidence>
<feature type="domain" description="Phorbol-ester/DAG-type" evidence="15">
    <location>
        <begin position="121"/>
        <end position="175"/>
    </location>
</feature>
<feature type="compositionally biased region" description="Low complexity" evidence="13">
    <location>
        <begin position="691"/>
        <end position="702"/>
    </location>
</feature>
<sequence>MEDFAYVDKNVYINILLTILNKCKEYLLGIGILKLTLCLCIILISIIFAKRKNKKKKKISIYIQLNNVRKNNNKDEKLIDNEKCSFPNEEAKITEPDFSKLCEHTDGEKGNNEFYYISYSPHIFDLKSISRTELCNVCNESIYSFIFYKKDIFECVVCRNKCHIECAPNSNLMSCKTSVFFKNKHKFIKIRNCLWNNKCDICNKKFSYFSFPPFVKQYIYNCIWCNKYFHVHCIAKISDKRKNTRGKNQVKDALCTYGNRKYILYPYEVSIKENILIDFLTHAYHLVKESEITNDEVLLSYSCNKFNVTIKDDGEDEDTSNHCEKKPNEGVMKEKEKEKGGHCSTTLKNTDEVLYLDYVNDFHKFNKIRKFKNANKTKKHVIPVHANFLLNFFPIHLPIYEIKSSDKFLLIFVNVKSGGQAGKKLYQQLLMYFNPLQIISIKNEKNVLSALNMYKEMLYLNKVILLLCGGDGTISIFVDTLLKFFSKQVSFAIEQGKMKKKNNKLCSNENKSEQYYSYTKSTFLNKTIMNITAKLKHNKDAFRKKWTNNITSQSKKPITFFLKKRSEKNTFNTDNDSGHISEENAETYFENDLCEAHMWGENNSENSKLKMSRRFTGSRRIDDPTTLCASGKCVFSGVLGQLPDEIHHKDKSHAGRTYNGIYHLDGNTDMNANINSRINSDENNLSGGGNMHNEMSSEMNSSGPGGTVPNDPDKRGTEAKCTNGKYLYMHEKFKNFNKKKNGKHDTNDEKGEKIYANSEHVGEKGTYIENGGEIGTYIGNDREKGTNIGNGGEDCVKGGGDDKDGWKESTLKSFQNGNSMIEKYYNSNTMIHSNYTENNEYLYSSSKGTENDKMYYNILYHDYKEKVTSCSSMKTKINENFTSYFNDANMTNQAYETNGTTGEENTYTIDNKQYNNVFNSNCSNNNSLVNDGSCNSDCRPPLCICNGEHLAHLEKVEQENLKGKGNRRNEEHLNLGQLDSYKSDENNIIYKIDNYYKIAYPKEKRNEKNYHNICEENDIINNVITGEDKEMYNLKPTLQSYISNTPISILPLGTGNDLSYSLGWGCGYNNDPLVYLNKVKDCKNEYVDVWNMKAYDLDNNLILNNSFINYFDIGIISRLALHFDNIRKKFPHFFNSRIGNKILYGEVGFRDFCFNTYKYKLNKNIKLYCDGKKVKIDEDLESVCLINVPYFLGGLKIWKEDEQEKNYYSDVDRQKEEYKKKKRNKKGRKSLVEENKATNSSSNSSFLCHSTRDKVVHNEKNHDGTISNNINDKTTFYNSEKVTEEFLIHDTSKHSAEGEKVDLDPHSENSKNGNTSSQKHPEEGEESSIEEKKKPSVHTNDNMFDCSNIYKSYRLDFYRQKKNKQKYRKQKMDDKVIEVIGFRNMFHLLQVQIGMSKAIKLCQGSEIKVKIDKTFIQNKNKIYFQYDGEPGFLNIHKLHFTHKCQCLFLSPKDPI</sequence>
<evidence type="ECO:0000256" key="14">
    <source>
        <dbReference type="SAM" id="Phobius"/>
    </source>
</evidence>
<dbReference type="PROSITE" id="PS50146">
    <property type="entry name" value="DAGK"/>
    <property type="match status" value="2"/>
</dbReference>
<keyword evidence="12 14" id="KW-0472">Membrane</keyword>
<dbReference type="SMART" id="SM00109">
    <property type="entry name" value="C1"/>
    <property type="match status" value="2"/>
</dbReference>
<dbReference type="GO" id="GO:0004143">
    <property type="term" value="F:ATP-dependent diacylglycerol kinase activity"/>
    <property type="evidence" value="ECO:0007669"/>
    <property type="project" value="UniProtKB-EC"/>
</dbReference>
<comment type="caution">
    <text evidence="17">The sequence shown here is derived from an EMBL/GenBank/DDBJ whole genome shotgun (WGS) entry which is preliminary data.</text>
</comment>
<feature type="compositionally biased region" description="Basic and acidic residues" evidence="13">
    <location>
        <begin position="319"/>
        <end position="341"/>
    </location>
</feature>
<evidence type="ECO:0000256" key="6">
    <source>
        <dbReference type="ARBA" id="ARBA00022737"/>
    </source>
</evidence>
<dbReference type="InterPro" id="IPR037607">
    <property type="entry name" value="DGK"/>
</dbReference>
<dbReference type="Pfam" id="PF00609">
    <property type="entry name" value="DAGK_acc"/>
    <property type="match status" value="2"/>
</dbReference>
<dbReference type="PROSITE" id="PS50081">
    <property type="entry name" value="ZF_DAG_PE_2"/>
    <property type="match status" value="1"/>
</dbReference>
<evidence type="ECO:0000256" key="5">
    <source>
        <dbReference type="ARBA" id="ARBA00022723"/>
    </source>
</evidence>
<keyword evidence="11" id="KW-0067">ATP-binding</keyword>
<dbReference type="PANTHER" id="PTHR11255:SF54">
    <property type="entry name" value="DIACYLGLYCEROL KINASE THETA"/>
    <property type="match status" value="1"/>
</dbReference>
<dbReference type="GO" id="GO:0016020">
    <property type="term" value="C:membrane"/>
    <property type="evidence" value="ECO:0007669"/>
    <property type="project" value="UniProtKB-SubCell"/>
</dbReference>
<dbReference type="CDD" id="cd20805">
    <property type="entry name" value="C1_DGK_rpt2"/>
    <property type="match status" value="1"/>
</dbReference>
<dbReference type="Proteomes" id="UP000195521">
    <property type="component" value="Unassembled WGS sequence"/>
</dbReference>
<accession>A0A1Y1JCY4</accession>
<dbReference type="GO" id="GO:0008270">
    <property type="term" value="F:zinc ion binding"/>
    <property type="evidence" value="ECO:0007669"/>
    <property type="project" value="UniProtKB-KW"/>
</dbReference>
<evidence type="ECO:0000256" key="9">
    <source>
        <dbReference type="ARBA" id="ARBA00022777"/>
    </source>
</evidence>
<keyword evidence="6" id="KW-0677">Repeat</keyword>
<name>A0A1Y1JCY4_PLAGO</name>
<evidence type="ECO:0000256" key="12">
    <source>
        <dbReference type="ARBA" id="ARBA00023136"/>
    </source>
</evidence>
<dbReference type="InterPro" id="IPR046349">
    <property type="entry name" value="C1-like_sf"/>
</dbReference>
<dbReference type="SMART" id="SM00045">
    <property type="entry name" value="DAGKa"/>
    <property type="match status" value="1"/>
</dbReference>
<dbReference type="Gene3D" id="3.30.60.20">
    <property type="match status" value="1"/>
</dbReference>
<keyword evidence="14" id="KW-0812">Transmembrane</keyword>
<keyword evidence="10" id="KW-0862">Zinc</keyword>
<reference evidence="18" key="1">
    <citation type="submission" date="2017-04" db="EMBL/GenBank/DDBJ databases">
        <title>Plasmodium gonderi genome.</title>
        <authorList>
            <person name="Arisue N."/>
            <person name="Honma H."/>
            <person name="Kawai S."/>
            <person name="Tougan T."/>
            <person name="Tanabe K."/>
            <person name="Horii T."/>
        </authorList>
    </citation>
    <scope>NUCLEOTIDE SEQUENCE [LARGE SCALE GENOMIC DNA]</scope>
    <source>
        <strain evidence="18">ATCC 30045</strain>
    </source>
</reference>
<evidence type="ECO:0000313" key="17">
    <source>
        <dbReference type="EMBL" id="GAW80369.1"/>
    </source>
</evidence>
<evidence type="ECO:0000313" key="18">
    <source>
        <dbReference type="Proteomes" id="UP000195521"/>
    </source>
</evidence>
<keyword evidence="8" id="KW-0863">Zinc-finger</keyword>
<comment type="similarity">
    <text evidence="2">Belongs to the eukaryotic diacylglycerol kinase family.</text>
</comment>
<evidence type="ECO:0000256" key="3">
    <source>
        <dbReference type="ARBA" id="ARBA00012133"/>
    </source>
</evidence>
<dbReference type="PANTHER" id="PTHR11255">
    <property type="entry name" value="DIACYLGLYCEROL KINASE"/>
    <property type="match status" value="1"/>
</dbReference>
<keyword evidence="4" id="KW-0808">Transferase</keyword>
<dbReference type="EC" id="2.7.1.107" evidence="3"/>
<dbReference type="SUPFAM" id="SSF111331">
    <property type="entry name" value="NAD kinase/diacylglycerol kinase-like"/>
    <property type="match status" value="2"/>
</dbReference>
<feature type="domain" description="DAGKc" evidence="16">
    <location>
        <begin position="404"/>
        <end position="483"/>
    </location>
</feature>
<keyword evidence="9 17" id="KW-0418">Kinase</keyword>
<evidence type="ECO:0000256" key="7">
    <source>
        <dbReference type="ARBA" id="ARBA00022741"/>
    </source>
</evidence>
<dbReference type="InterPro" id="IPR001206">
    <property type="entry name" value="Diacylglycerol_kinase_cat_dom"/>
</dbReference>
<keyword evidence="14" id="KW-1133">Transmembrane helix</keyword>
<dbReference type="CDD" id="cd00029">
    <property type="entry name" value="C1"/>
    <property type="match status" value="1"/>
</dbReference>
<feature type="domain" description="DAGKc" evidence="16">
    <location>
        <begin position="1017"/>
        <end position="1095"/>
    </location>
</feature>
<feature type="compositionally biased region" description="Basic residues" evidence="13">
    <location>
        <begin position="1220"/>
        <end position="1229"/>
    </location>
</feature>
<dbReference type="OMA" id="RDFCFNT"/>
<dbReference type="InterPro" id="IPR016064">
    <property type="entry name" value="NAD/diacylglycerol_kinase_sf"/>
</dbReference>
<feature type="region of interest" description="Disordered" evidence="13">
    <location>
        <begin position="1291"/>
        <end position="1340"/>
    </location>
</feature>
<dbReference type="Gene3D" id="3.40.50.10330">
    <property type="entry name" value="Probable inorganic polyphosphate/atp-NAD kinase, domain 1"/>
    <property type="match status" value="1"/>
</dbReference>
<evidence type="ECO:0000256" key="10">
    <source>
        <dbReference type="ARBA" id="ARBA00022833"/>
    </source>
</evidence>
<evidence type="ECO:0000256" key="1">
    <source>
        <dbReference type="ARBA" id="ARBA00004370"/>
    </source>
</evidence>
<dbReference type="InterPro" id="IPR002219">
    <property type="entry name" value="PKC_DAG/PE"/>
</dbReference>
<evidence type="ECO:0000259" key="16">
    <source>
        <dbReference type="PROSITE" id="PS50146"/>
    </source>
</evidence>
<dbReference type="InterPro" id="IPR017438">
    <property type="entry name" value="ATP-NAD_kinase_N"/>
</dbReference>
<proteinExistence type="inferred from homology"/>
<dbReference type="GO" id="GO:0007200">
    <property type="term" value="P:phospholipase C-activating G protein-coupled receptor signaling pathway"/>
    <property type="evidence" value="ECO:0007669"/>
    <property type="project" value="InterPro"/>
</dbReference>
<feature type="region of interest" description="Disordered" evidence="13">
    <location>
        <begin position="314"/>
        <end position="342"/>
    </location>
</feature>
<dbReference type="Pfam" id="PF00781">
    <property type="entry name" value="DAGK_cat"/>
    <property type="match status" value="1"/>
</dbReference>
<evidence type="ECO:0000256" key="11">
    <source>
        <dbReference type="ARBA" id="ARBA00022840"/>
    </source>
</evidence>
<keyword evidence="7" id="KW-0547">Nucleotide-binding</keyword>
<keyword evidence="18" id="KW-1185">Reference proteome</keyword>
<evidence type="ECO:0000259" key="15">
    <source>
        <dbReference type="PROSITE" id="PS50081"/>
    </source>
</evidence>
<dbReference type="GeneID" id="39747082"/>
<feature type="compositionally biased region" description="Basic and acidic residues" evidence="13">
    <location>
        <begin position="1291"/>
        <end position="1309"/>
    </location>
</feature>
<dbReference type="RefSeq" id="XP_028542958.1">
    <property type="nucleotide sequence ID" value="XM_028687157.1"/>
</dbReference>
<comment type="subcellular location">
    <subcellularLocation>
        <location evidence="1">Membrane</location>
    </subcellularLocation>
</comment>